<dbReference type="RefSeq" id="WP_003895410.1">
    <property type="nucleotide sequence ID" value="NZ_CP027541.1"/>
</dbReference>
<dbReference type="PANTHER" id="PTHR23026">
    <property type="entry name" value="NADPH NITROREDUCTASE"/>
    <property type="match status" value="1"/>
</dbReference>
<dbReference type="AlphaFoldDB" id="A0A2U9PT43"/>
<accession>A0A2U9PT43</accession>
<dbReference type="InterPro" id="IPR029479">
    <property type="entry name" value="Nitroreductase"/>
</dbReference>
<dbReference type="Proteomes" id="UP000011200">
    <property type="component" value="Chromosome"/>
</dbReference>
<sequence>MNTHFPDTETIHAALALAMRAPSIHNSQPWQWRVGERSVHLYADLDRRLTNTDPDSRDLLLSCGAALHHCVIAFAALGWYASVHRLPNPAEPEHLASIELRRQTPTDLDIALAAAIPRRRTDRRHYSAWPVSHSEIAMMGARAARAGVMLRRVESLSRLQDIVAESIARHAADDGYLRELTAWSGKYASTAGVPARSAPKPEPGAPLSSRMFAGAALKQPDTGAGADEGAVVLALGTADDTRMSRLRAGEATSLILLTATAMGLATCPVTEPLEISETRDAVQAEVFGASAFPQMMLRVGWAPVNADPLPPTPRRHVADAVRWLDGSPFEPESE</sequence>
<dbReference type="SUPFAM" id="SSF55469">
    <property type="entry name" value="FMN-dependent nitroreductase-like"/>
    <property type="match status" value="1"/>
</dbReference>
<dbReference type="EMBL" id="CP027541">
    <property type="protein sequence ID" value="AWT54908.1"/>
    <property type="molecule type" value="Genomic_DNA"/>
</dbReference>
<evidence type="ECO:0000259" key="1">
    <source>
        <dbReference type="Pfam" id="PF00881"/>
    </source>
</evidence>
<dbReference type="Gene3D" id="3.40.109.10">
    <property type="entry name" value="NADH Oxidase"/>
    <property type="match status" value="1"/>
</dbReference>
<reference evidence="2 3" key="1">
    <citation type="journal article" date="2013" name="Genome Announc.">
        <title>Draft genome sequence of MKD8, a conjugal recipient Mycobacterium smegmatis strain.</title>
        <authorList>
            <person name="Gray T.A."/>
            <person name="Palumbo M.J."/>
            <person name="Derbyshire K.M."/>
        </authorList>
    </citation>
    <scope>NUCLEOTIDE SEQUENCE [LARGE SCALE GENOMIC DNA]</scope>
    <source>
        <strain evidence="2 3">MKD8</strain>
    </source>
</reference>
<feature type="domain" description="Nitroreductase" evidence="1">
    <location>
        <begin position="150"/>
        <end position="301"/>
    </location>
</feature>
<organism evidence="2 3">
    <name type="scientific">Mycolicibacterium smegmatis (strain MKD8)</name>
    <name type="common">Mycobacterium smegmatis</name>
    <dbReference type="NCBI Taxonomy" id="1214915"/>
    <lineage>
        <taxon>Bacteria</taxon>
        <taxon>Bacillati</taxon>
        <taxon>Actinomycetota</taxon>
        <taxon>Actinomycetes</taxon>
        <taxon>Mycobacteriales</taxon>
        <taxon>Mycobacteriaceae</taxon>
        <taxon>Mycolicibacterium</taxon>
    </lineage>
</organism>
<protein>
    <recommendedName>
        <fullName evidence="1">Nitroreductase domain-containing protein</fullName>
    </recommendedName>
</protein>
<gene>
    <name evidence="2" type="ORF">D806_039420</name>
</gene>
<name>A0A2U9PT43_MYCSE</name>
<dbReference type="GO" id="GO:0016491">
    <property type="term" value="F:oxidoreductase activity"/>
    <property type="evidence" value="ECO:0007669"/>
    <property type="project" value="InterPro"/>
</dbReference>
<dbReference type="PANTHER" id="PTHR23026:SF123">
    <property type="entry name" value="NAD(P)H NITROREDUCTASE RV3131-RELATED"/>
    <property type="match status" value="1"/>
</dbReference>
<dbReference type="InterPro" id="IPR050627">
    <property type="entry name" value="Nitroreductase/BluB"/>
</dbReference>
<reference evidence="3" key="2">
    <citation type="submission" date="2018-03" db="EMBL/GenBank/DDBJ databases">
        <authorList>
            <person name="Derbyshire K."/>
            <person name="Gray T.A."/>
            <person name="Champion M."/>
        </authorList>
    </citation>
    <scope>NUCLEOTIDE SEQUENCE [LARGE SCALE GENOMIC DNA]</scope>
    <source>
        <strain evidence="3">MKD8</strain>
    </source>
</reference>
<dbReference type="NCBIfam" id="NF047509">
    <property type="entry name" value="Rv3131_FMN_oxido"/>
    <property type="match status" value="1"/>
</dbReference>
<evidence type="ECO:0000313" key="3">
    <source>
        <dbReference type="Proteomes" id="UP000011200"/>
    </source>
</evidence>
<proteinExistence type="predicted"/>
<evidence type="ECO:0000313" key="2">
    <source>
        <dbReference type="EMBL" id="AWT54908.1"/>
    </source>
</evidence>
<dbReference type="InterPro" id="IPR000415">
    <property type="entry name" value="Nitroreductase-like"/>
</dbReference>
<dbReference type="Pfam" id="PF00881">
    <property type="entry name" value="Nitroreductase"/>
    <property type="match status" value="1"/>
</dbReference>